<dbReference type="Proteomes" id="UP000704529">
    <property type="component" value="Unassembled WGS sequence"/>
</dbReference>
<feature type="domain" description="3-hydroxyisobutyrate dehydrogenase-like NAD-binding" evidence="5">
    <location>
        <begin position="166"/>
        <end position="285"/>
    </location>
</feature>
<dbReference type="InterPro" id="IPR015815">
    <property type="entry name" value="HIBADH-related"/>
</dbReference>
<dbReference type="PIRSF" id="PIRSF000103">
    <property type="entry name" value="HIBADH"/>
    <property type="match status" value="1"/>
</dbReference>
<evidence type="ECO:0000313" key="7">
    <source>
        <dbReference type="EMBL" id="MBN3557140.1"/>
    </source>
</evidence>
<feature type="active site" evidence="3">
    <location>
        <position position="172"/>
    </location>
</feature>
<dbReference type="Pfam" id="PF14833">
    <property type="entry name" value="NAD_binding_11"/>
    <property type="match status" value="1"/>
</dbReference>
<dbReference type="RefSeq" id="WP_184106574.1">
    <property type="nucleotide sequence ID" value="NZ_JACHNX010000022.1"/>
</dbReference>
<protein>
    <submittedName>
        <fullName evidence="6">3-hydroxyisobutyrate dehydrogenase</fullName>
        <ecNumber evidence="6">1.1.1.31</ecNumber>
    </submittedName>
    <submittedName>
        <fullName evidence="7">NAD(P)-dependent oxidoreductase</fullName>
    </submittedName>
</protein>
<keyword evidence="2" id="KW-0520">NAD</keyword>
<reference evidence="7" key="2">
    <citation type="submission" date="2021-01" db="EMBL/GenBank/DDBJ databases">
        <title>Genome Sequencing of Type Strains.</title>
        <authorList>
            <person name="Lemaire J.F."/>
            <person name="Inderbitzin P."/>
            <person name="Collins S.B."/>
            <person name="Wespe N."/>
            <person name="Knight-Connoni V."/>
        </authorList>
    </citation>
    <scope>NUCLEOTIDE SEQUENCE</scope>
    <source>
        <strain evidence="7">DSM 14562</strain>
    </source>
</reference>
<dbReference type="Pfam" id="PF03446">
    <property type="entry name" value="NAD_binding_2"/>
    <property type="match status" value="1"/>
</dbReference>
<proteinExistence type="predicted"/>
<dbReference type="PANTHER" id="PTHR43580">
    <property type="entry name" value="OXIDOREDUCTASE GLYR1-RELATED"/>
    <property type="match status" value="1"/>
</dbReference>
<evidence type="ECO:0000256" key="3">
    <source>
        <dbReference type="PIRSR" id="PIRSR000103-1"/>
    </source>
</evidence>
<comment type="caution">
    <text evidence="7">The sequence shown here is derived from an EMBL/GenBank/DDBJ whole genome shotgun (WGS) entry which is preliminary data.</text>
</comment>
<evidence type="ECO:0000313" key="8">
    <source>
        <dbReference type="Proteomes" id="UP000584663"/>
    </source>
</evidence>
<evidence type="ECO:0000313" key="9">
    <source>
        <dbReference type="Proteomes" id="UP000704529"/>
    </source>
</evidence>
<keyword evidence="1 6" id="KW-0560">Oxidoreductase</keyword>
<accession>A0AA41DEG6</accession>
<evidence type="ECO:0000313" key="6">
    <source>
        <dbReference type="EMBL" id="MBB4611221.1"/>
    </source>
</evidence>
<dbReference type="EC" id="1.1.1.31" evidence="6"/>
<dbReference type="GO" id="GO:0008442">
    <property type="term" value="F:3-hydroxyisobutyrate dehydrogenase activity"/>
    <property type="evidence" value="ECO:0007669"/>
    <property type="project" value="UniProtKB-EC"/>
</dbReference>
<dbReference type="PANTHER" id="PTHR43580:SF2">
    <property type="entry name" value="CYTOKINE-LIKE NUCLEAR FACTOR N-PAC"/>
    <property type="match status" value="1"/>
</dbReference>
<dbReference type="InterPro" id="IPR029154">
    <property type="entry name" value="HIBADH-like_NADP-bd"/>
</dbReference>
<dbReference type="SUPFAM" id="SSF48179">
    <property type="entry name" value="6-phosphogluconate dehydrogenase C-terminal domain-like"/>
    <property type="match status" value="1"/>
</dbReference>
<name>A0AA41DEG6_9SPHN</name>
<feature type="domain" description="6-phosphogluconate dehydrogenase NADP-binding" evidence="4">
    <location>
        <begin position="5"/>
        <end position="163"/>
    </location>
</feature>
<dbReference type="Gene3D" id="3.40.50.720">
    <property type="entry name" value="NAD(P)-binding Rossmann-like Domain"/>
    <property type="match status" value="1"/>
</dbReference>
<dbReference type="InterPro" id="IPR006115">
    <property type="entry name" value="6PGDH_NADP-bd"/>
</dbReference>
<dbReference type="InterPro" id="IPR013328">
    <property type="entry name" value="6PGD_dom2"/>
</dbReference>
<sequence>MTIRNVALLGLGIMGGGMARQLLEAGFHVTVWNRSKDKAASLATAGAHVAETPADAVAQADVAVGMLSSDDASRAVWLDAGALAAMRLGSILIEASTLTIDWVRELAAAAKGRGIGFLDAPVTGSKVQAASGQLRFLVGGAASDVETAQPVLAAMGSETIHLGDTGSGALLKLVNNFLCGVQIASLAEAVAMIERSGLDVDRAVGLLASGAPGSPLLGAVAGRMLQRAYDPQFLIPLMAKDLSYAQAAFDAQGIDLASAAAARTRFEAAAAAGRANEDIAAVVEPLRPQHC</sequence>
<dbReference type="EMBL" id="JACHNX010000022">
    <property type="protein sequence ID" value="MBB4611221.1"/>
    <property type="molecule type" value="Genomic_DNA"/>
</dbReference>
<dbReference type="InterPro" id="IPR036291">
    <property type="entry name" value="NAD(P)-bd_dom_sf"/>
</dbReference>
<organism evidence="7 9">
    <name type="scientific">Sphingomonas yabuuchiae</name>
    <dbReference type="NCBI Taxonomy" id="172044"/>
    <lineage>
        <taxon>Bacteria</taxon>
        <taxon>Pseudomonadati</taxon>
        <taxon>Pseudomonadota</taxon>
        <taxon>Alphaproteobacteria</taxon>
        <taxon>Sphingomonadales</taxon>
        <taxon>Sphingomonadaceae</taxon>
        <taxon>Sphingomonas</taxon>
    </lineage>
</organism>
<dbReference type="SUPFAM" id="SSF51735">
    <property type="entry name" value="NAD(P)-binding Rossmann-fold domains"/>
    <property type="match status" value="1"/>
</dbReference>
<keyword evidence="8" id="KW-1185">Reference proteome</keyword>
<evidence type="ECO:0000256" key="1">
    <source>
        <dbReference type="ARBA" id="ARBA00023002"/>
    </source>
</evidence>
<evidence type="ECO:0000259" key="4">
    <source>
        <dbReference type="Pfam" id="PF03446"/>
    </source>
</evidence>
<dbReference type="InterPro" id="IPR051265">
    <property type="entry name" value="HIBADH-related_NP60_sf"/>
</dbReference>
<dbReference type="GO" id="GO:0051287">
    <property type="term" value="F:NAD binding"/>
    <property type="evidence" value="ECO:0007669"/>
    <property type="project" value="InterPro"/>
</dbReference>
<dbReference type="InterPro" id="IPR008927">
    <property type="entry name" value="6-PGluconate_DH-like_C_sf"/>
</dbReference>
<gene>
    <name evidence="6" type="ORF">GGQ89_003467</name>
    <name evidence="7" type="ORF">JYA60_02700</name>
</gene>
<dbReference type="AlphaFoldDB" id="A0AA41DEG6"/>
<dbReference type="Proteomes" id="UP000584663">
    <property type="component" value="Unassembled WGS sequence"/>
</dbReference>
<reference evidence="6 8" key="1">
    <citation type="submission" date="2020-08" db="EMBL/GenBank/DDBJ databases">
        <title>Genomic Encyclopedia of Type Strains, Phase IV (KMG-IV): sequencing the most valuable type-strain genomes for metagenomic binning, comparative biology and taxonomic classification.</title>
        <authorList>
            <person name="Goeker M."/>
        </authorList>
    </citation>
    <scope>NUCLEOTIDE SEQUENCE [LARGE SCALE GENOMIC DNA]</scope>
    <source>
        <strain evidence="6 8">DSM 14562</strain>
    </source>
</reference>
<evidence type="ECO:0000256" key="2">
    <source>
        <dbReference type="ARBA" id="ARBA00023027"/>
    </source>
</evidence>
<dbReference type="EMBL" id="JAFHKU010000107">
    <property type="protein sequence ID" value="MBN3557140.1"/>
    <property type="molecule type" value="Genomic_DNA"/>
</dbReference>
<evidence type="ECO:0000259" key="5">
    <source>
        <dbReference type="Pfam" id="PF14833"/>
    </source>
</evidence>
<dbReference type="GO" id="GO:0050661">
    <property type="term" value="F:NADP binding"/>
    <property type="evidence" value="ECO:0007669"/>
    <property type="project" value="InterPro"/>
</dbReference>
<dbReference type="Gene3D" id="1.10.1040.10">
    <property type="entry name" value="N-(1-d-carboxylethyl)-l-norvaline Dehydrogenase, domain 2"/>
    <property type="match status" value="1"/>
</dbReference>